<gene>
    <name evidence="1" type="ORF">CEXT_386361</name>
</gene>
<dbReference type="EMBL" id="BPLR01006198">
    <property type="protein sequence ID" value="GIY08090.1"/>
    <property type="molecule type" value="Genomic_DNA"/>
</dbReference>
<accession>A0AAV4QJ78</accession>
<evidence type="ECO:0000313" key="2">
    <source>
        <dbReference type="Proteomes" id="UP001054945"/>
    </source>
</evidence>
<reference evidence="1 2" key="1">
    <citation type="submission" date="2021-06" db="EMBL/GenBank/DDBJ databases">
        <title>Caerostris extrusa draft genome.</title>
        <authorList>
            <person name="Kono N."/>
            <person name="Arakawa K."/>
        </authorList>
    </citation>
    <scope>NUCLEOTIDE SEQUENCE [LARGE SCALE GENOMIC DNA]</scope>
</reference>
<comment type="caution">
    <text evidence="1">The sequence shown here is derived from an EMBL/GenBank/DDBJ whole genome shotgun (WGS) entry which is preliminary data.</text>
</comment>
<protein>
    <submittedName>
        <fullName evidence="1">Uncharacterized protein</fullName>
    </submittedName>
</protein>
<organism evidence="1 2">
    <name type="scientific">Caerostris extrusa</name>
    <name type="common">Bark spider</name>
    <name type="synonym">Caerostris bankana</name>
    <dbReference type="NCBI Taxonomy" id="172846"/>
    <lineage>
        <taxon>Eukaryota</taxon>
        <taxon>Metazoa</taxon>
        <taxon>Ecdysozoa</taxon>
        <taxon>Arthropoda</taxon>
        <taxon>Chelicerata</taxon>
        <taxon>Arachnida</taxon>
        <taxon>Araneae</taxon>
        <taxon>Araneomorphae</taxon>
        <taxon>Entelegynae</taxon>
        <taxon>Araneoidea</taxon>
        <taxon>Araneidae</taxon>
        <taxon>Caerostris</taxon>
    </lineage>
</organism>
<dbReference type="AlphaFoldDB" id="A0AAV4QJ78"/>
<proteinExistence type="predicted"/>
<keyword evidence="2" id="KW-1185">Reference proteome</keyword>
<name>A0AAV4QJ78_CAEEX</name>
<sequence>MLSSSEQLKMCDKLLDSSHSLFESLVTCTVYPNLDEFLNSTFKMKYMFRHFQSPMLSSSEQLKMCDKIPGFFHTLFEESGYLRHLPNLDEFQFNIRPLGRNHRMSTPDD</sequence>
<dbReference type="Proteomes" id="UP001054945">
    <property type="component" value="Unassembled WGS sequence"/>
</dbReference>
<evidence type="ECO:0000313" key="1">
    <source>
        <dbReference type="EMBL" id="GIY08090.1"/>
    </source>
</evidence>